<keyword evidence="1" id="KW-0732">Signal</keyword>
<feature type="chain" id="PRO_5046019605" description="Lipoprotein" evidence="1">
    <location>
        <begin position="24"/>
        <end position="121"/>
    </location>
</feature>
<sequence length="121" mass="12717">MKRLLVAVAVASCAFALTGCSTGYPDIAGVWKASDGTPNKTISDDGNCTSMLYRSGKFTAIAEPGMCHIIGTADGGGYTLQVTETGYSEKYTAKFTNDGKTIDLTQRGKKLVTLTKAPSVH</sequence>
<gene>
    <name evidence="2" type="ORF">GCM10025867_24680</name>
</gene>
<organism evidence="2 3">
    <name type="scientific">Frondihabitans sucicola</name>
    <dbReference type="NCBI Taxonomy" id="1268041"/>
    <lineage>
        <taxon>Bacteria</taxon>
        <taxon>Bacillati</taxon>
        <taxon>Actinomycetota</taxon>
        <taxon>Actinomycetes</taxon>
        <taxon>Micrococcales</taxon>
        <taxon>Microbacteriaceae</taxon>
        <taxon>Frondihabitans</taxon>
    </lineage>
</organism>
<name>A0ABN6XYV6_9MICO</name>
<protein>
    <recommendedName>
        <fullName evidence="4">Lipoprotein</fullName>
    </recommendedName>
</protein>
<dbReference type="PROSITE" id="PS51257">
    <property type="entry name" value="PROKAR_LIPOPROTEIN"/>
    <property type="match status" value="1"/>
</dbReference>
<keyword evidence="3" id="KW-1185">Reference proteome</keyword>
<evidence type="ECO:0000313" key="3">
    <source>
        <dbReference type="Proteomes" id="UP001321486"/>
    </source>
</evidence>
<evidence type="ECO:0000256" key="1">
    <source>
        <dbReference type="SAM" id="SignalP"/>
    </source>
</evidence>
<proteinExistence type="predicted"/>
<dbReference type="RefSeq" id="WP_286343298.1">
    <property type="nucleotide sequence ID" value="NZ_AP027732.1"/>
</dbReference>
<feature type="signal peptide" evidence="1">
    <location>
        <begin position="1"/>
        <end position="23"/>
    </location>
</feature>
<reference evidence="3" key="1">
    <citation type="journal article" date="2019" name="Int. J. Syst. Evol. Microbiol.">
        <title>The Global Catalogue of Microorganisms (GCM) 10K type strain sequencing project: providing services to taxonomists for standard genome sequencing and annotation.</title>
        <authorList>
            <consortium name="The Broad Institute Genomics Platform"/>
            <consortium name="The Broad Institute Genome Sequencing Center for Infectious Disease"/>
            <person name="Wu L."/>
            <person name="Ma J."/>
        </authorList>
    </citation>
    <scope>NUCLEOTIDE SEQUENCE [LARGE SCALE GENOMIC DNA]</scope>
    <source>
        <strain evidence="3">NBRC 108728</strain>
    </source>
</reference>
<accession>A0ABN6XYV6</accession>
<dbReference type="Proteomes" id="UP001321486">
    <property type="component" value="Chromosome"/>
</dbReference>
<dbReference type="EMBL" id="AP027732">
    <property type="protein sequence ID" value="BDZ50227.1"/>
    <property type="molecule type" value="Genomic_DNA"/>
</dbReference>
<evidence type="ECO:0000313" key="2">
    <source>
        <dbReference type="EMBL" id="BDZ50227.1"/>
    </source>
</evidence>
<evidence type="ECO:0008006" key="4">
    <source>
        <dbReference type="Google" id="ProtNLM"/>
    </source>
</evidence>